<keyword evidence="11 13" id="KW-0472">Membrane</keyword>
<evidence type="ECO:0000256" key="5">
    <source>
        <dbReference type="ARBA" id="ARBA00022617"/>
    </source>
</evidence>
<dbReference type="PANTHER" id="PTHR30529">
    <property type="entry name" value="CYTOCHROME B561"/>
    <property type="match status" value="1"/>
</dbReference>
<reference evidence="15" key="1">
    <citation type="submission" date="2020-07" db="EMBL/GenBank/DDBJ databases">
        <title>Huge and variable diversity of episymbiotic CPR bacteria and DPANN archaea in groundwater ecosystems.</title>
        <authorList>
            <person name="He C.Y."/>
            <person name="Keren R."/>
            <person name="Whittaker M."/>
            <person name="Farag I.F."/>
            <person name="Doudna J."/>
            <person name="Cate J.H.D."/>
            <person name="Banfield J.F."/>
        </authorList>
    </citation>
    <scope>NUCLEOTIDE SEQUENCE</scope>
    <source>
        <strain evidence="15">NC_groundwater_1586_Pr3_B-0.1um_66_15</strain>
    </source>
</reference>
<keyword evidence="8" id="KW-0249">Electron transport</keyword>
<evidence type="ECO:0000256" key="12">
    <source>
        <dbReference type="ARBA" id="ARBA00037975"/>
    </source>
</evidence>
<accession>A0A933NZC1</accession>
<keyword evidence="4" id="KW-1003">Cell membrane</keyword>
<keyword evidence="5" id="KW-0349">Heme</keyword>
<feature type="transmembrane region" description="Helical" evidence="13">
    <location>
        <begin position="21"/>
        <end position="40"/>
    </location>
</feature>
<evidence type="ECO:0000259" key="14">
    <source>
        <dbReference type="Pfam" id="PF01292"/>
    </source>
</evidence>
<evidence type="ECO:0000256" key="1">
    <source>
        <dbReference type="ARBA" id="ARBA00001970"/>
    </source>
</evidence>
<evidence type="ECO:0000256" key="11">
    <source>
        <dbReference type="ARBA" id="ARBA00023136"/>
    </source>
</evidence>
<proteinExistence type="inferred from homology"/>
<dbReference type="Pfam" id="PF01292">
    <property type="entry name" value="Ni_hydr_CYTB"/>
    <property type="match status" value="1"/>
</dbReference>
<keyword evidence="3" id="KW-0813">Transport</keyword>
<dbReference type="InterPro" id="IPR052168">
    <property type="entry name" value="Cytochrome_b561_oxidase"/>
</dbReference>
<protein>
    <submittedName>
        <fullName evidence="15">Cytochrome b</fullName>
    </submittedName>
</protein>
<keyword evidence="6 13" id="KW-0812">Transmembrane</keyword>
<dbReference type="PANTHER" id="PTHR30529:SF1">
    <property type="entry name" value="CYTOCHROME B561 HOMOLOG 2"/>
    <property type="match status" value="1"/>
</dbReference>
<keyword evidence="7" id="KW-0479">Metal-binding</keyword>
<dbReference type="GO" id="GO:0022904">
    <property type="term" value="P:respiratory electron transport chain"/>
    <property type="evidence" value="ECO:0007669"/>
    <property type="project" value="InterPro"/>
</dbReference>
<gene>
    <name evidence="15" type="ORF">HY834_15825</name>
</gene>
<dbReference type="InterPro" id="IPR016174">
    <property type="entry name" value="Di-haem_cyt_TM"/>
</dbReference>
<dbReference type="EMBL" id="JACRAF010000048">
    <property type="protein sequence ID" value="MBI4923210.1"/>
    <property type="molecule type" value="Genomic_DNA"/>
</dbReference>
<dbReference type="GO" id="GO:0020037">
    <property type="term" value="F:heme binding"/>
    <property type="evidence" value="ECO:0007669"/>
    <property type="project" value="TreeGrafter"/>
</dbReference>
<sequence length="183" mass="20143">MSENAVSTPPRYDRVTIAFHWLTALLVTALVGTSFAWKYTPRDWGLKSLESLHISLGIILAAVLVGRLLWRAIAGRKLAAAGSTATALLSRLVHWALYGLLALQVALGFGLRWLQGEAFRFFQLFSIPSPLSPDRALALQVQELHELAAWALIIVAGGHAVAALVHRYWLKDDVLQRMLPARG</sequence>
<dbReference type="Gene3D" id="1.20.950.20">
    <property type="entry name" value="Transmembrane di-heme cytochromes, Chain C"/>
    <property type="match status" value="2"/>
</dbReference>
<dbReference type="Proteomes" id="UP000782610">
    <property type="component" value="Unassembled WGS sequence"/>
</dbReference>
<dbReference type="GO" id="GO:0009055">
    <property type="term" value="F:electron transfer activity"/>
    <property type="evidence" value="ECO:0007669"/>
    <property type="project" value="InterPro"/>
</dbReference>
<evidence type="ECO:0000313" key="15">
    <source>
        <dbReference type="EMBL" id="MBI4923210.1"/>
    </source>
</evidence>
<name>A0A933NZC1_9HYPH</name>
<dbReference type="AlphaFoldDB" id="A0A933NZC1"/>
<comment type="cofactor">
    <cofactor evidence="1">
        <name>heme b</name>
        <dbReference type="ChEBI" id="CHEBI:60344"/>
    </cofactor>
</comment>
<dbReference type="SUPFAM" id="SSF81342">
    <property type="entry name" value="Transmembrane di-heme cytochromes"/>
    <property type="match status" value="1"/>
</dbReference>
<evidence type="ECO:0000256" key="10">
    <source>
        <dbReference type="ARBA" id="ARBA00023004"/>
    </source>
</evidence>
<keyword evidence="10" id="KW-0408">Iron</keyword>
<keyword evidence="9 13" id="KW-1133">Transmembrane helix</keyword>
<evidence type="ECO:0000256" key="8">
    <source>
        <dbReference type="ARBA" id="ARBA00022982"/>
    </source>
</evidence>
<evidence type="ECO:0000256" key="3">
    <source>
        <dbReference type="ARBA" id="ARBA00022448"/>
    </source>
</evidence>
<comment type="caution">
    <text evidence="15">The sequence shown here is derived from an EMBL/GenBank/DDBJ whole genome shotgun (WGS) entry which is preliminary data.</text>
</comment>
<evidence type="ECO:0000256" key="2">
    <source>
        <dbReference type="ARBA" id="ARBA00004651"/>
    </source>
</evidence>
<organism evidence="15 16">
    <name type="scientific">Devosia nanyangense</name>
    <dbReference type="NCBI Taxonomy" id="1228055"/>
    <lineage>
        <taxon>Bacteria</taxon>
        <taxon>Pseudomonadati</taxon>
        <taxon>Pseudomonadota</taxon>
        <taxon>Alphaproteobacteria</taxon>
        <taxon>Hyphomicrobiales</taxon>
        <taxon>Devosiaceae</taxon>
        <taxon>Devosia</taxon>
    </lineage>
</organism>
<evidence type="ECO:0000256" key="13">
    <source>
        <dbReference type="SAM" id="Phobius"/>
    </source>
</evidence>
<evidence type="ECO:0000313" key="16">
    <source>
        <dbReference type="Proteomes" id="UP000782610"/>
    </source>
</evidence>
<comment type="similarity">
    <text evidence="12">Belongs to the cytochrome b561 family.</text>
</comment>
<evidence type="ECO:0000256" key="7">
    <source>
        <dbReference type="ARBA" id="ARBA00022723"/>
    </source>
</evidence>
<comment type="subcellular location">
    <subcellularLocation>
        <location evidence="2">Cell membrane</location>
        <topology evidence="2">Multi-pass membrane protein</topology>
    </subcellularLocation>
</comment>
<dbReference type="GO" id="GO:0005886">
    <property type="term" value="C:plasma membrane"/>
    <property type="evidence" value="ECO:0007669"/>
    <property type="project" value="UniProtKB-SubCell"/>
</dbReference>
<evidence type="ECO:0000256" key="6">
    <source>
        <dbReference type="ARBA" id="ARBA00022692"/>
    </source>
</evidence>
<feature type="transmembrane region" description="Helical" evidence="13">
    <location>
        <begin position="147"/>
        <end position="170"/>
    </location>
</feature>
<feature type="transmembrane region" description="Helical" evidence="13">
    <location>
        <begin position="52"/>
        <end position="74"/>
    </location>
</feature>
<feature type="domain" description="Cytochrome b561 bacterial/Ni-hydrogenase" evidence="14">
    <location>
        <begin position="11"/>
        <end position="180"/>
    </location>
</feature>
<evidence type="ECO:0000256" key="9">
    <source>
        <dbReference type="ARBA" id="ARBA00022989"/>
    </source>
</evidence>
<evidence type="ECO:0000256" key="4">
    <source>
        <dbReference type="ARBA" id="ARBA00022475"/>
    </source>
</evidence>
<dbReference type="InterPro" id="IPR011577">
    <property type="entry name" value="Cyt_b561_bac/Ni-Hgenase"/>
</dbReference>
<dbReference type="GO" id="GO:0046872">
    <property type="term" value="F:metal ion binding"/>
    <property type="evidence" value="ECO:0007669"/>
    <property type="project" value="UniProtKB-KW"/>
</dbReference>
<feature type="transmembrane region" description="Helical" evidence="13">
    <location>
        <begin position="95"/>
        <end position="114"/>
    </location>
</feature>